<dbReference type="Pfam" id="PF25753">
    <property type="entry name" value="SF0329"/>
    <property type="match status" value="1"/>
</dbReference>
<keyword evidence="2" id="KW-1185">Reference proteome</keyword>
<accession>A0A7X5HTW3</accession>
<protein>
    <submittedName>
        <fullName evidence="1">Uncharacterized protein</fullName>
    </submittedName>
</protein>
<reference evidence="1 2" key="1">
    <citation type="submission" date="2020-01" db="EMBL/GenBank/DDBJ databases">
        <title>Anaeroalcalibacter tamaniensis gen. nov., sp. nov., moderately halophilic strictly anaerobic fermenter bacterium from mud volcano of Taman peninsula.</title>
        <authorList>
            <person name="Frolova A."/>
            <person name="Merkel A.Y."/>
            <person name="Slobodkin A.I."/>
        </authorList>
    </citation>
    <scope>NUCLEOTIDE SEQUENCE [LARGE SCALE GENOMIC DNA]</scope>
    <source>
        <strain evidence="1 2">F-3ap</strain>
    </source>
</reference>
<dbReference type="Proteomes" id="UP000461585">
    <property type="component" value="Unassembled WGS sequence"/>
</dbReference>
<sequence length="189" mass="21305">MIWSKMKQQLEGFLAPALAGRVEYRPAGYRYLPEKPGRCYLGVDRKAVLDMRDDTTGIRWYGNEQDVRNDPDIRMPVSGEELAAAGKAAGGKVPPERVEVMVRNRKMAAHAKEMLAAQAALSKSDFQAAAGRFLTGPIEESLESGDILLNILALVDRRVGKKRLSDMEDRMRLKHPAVRWFYELRRSAM</sequence>
<name>A0A7X5HTW3_9FIRM</name>
<gene>
    <name evidence="1" type="ORF">GXN74_02275</name>
</gene>
<dbReference type="InterPro" id="IPR057955">
    <property type="entry name" value="SF0329-like"/>
</dbReference>
<dbReference type="AlphaFoldDB" id="A0A7X5HTW3"/>
<evidence type="ECO:0000313" key="1">
    <source>
        <dbReference type="EMBL" id="NDL66576.1"/>
    </source>
</evidence>
<organism evidence="1 2">
    <name type="scientific">Anaerotalea alkaliphila</name>
    <dbReference type="NCBI Taxonomy" id="2662126"/>
    <lineage>
        <taxon>Bacteria</taxon>
        <taxon>Bacillati</taxon>
        <taxon>Bacillota</taxon>
        <taxon>Clostridia</taxon>
        <taxon>Eubacteriales</taxon>
        <taxon>Anaerotalea</taxon>
    </lineage>
</organism>
<proteinExistence type="predicted"/>
<evidence type="ECO:0000313" key="2">
    <source>
        <dbReference type="Proteomes" id="UP000461585"/>
    </source>
</evidence>
<comment type="caution">
    <text evidence="1">The sequence shown here is derived from an EMBL/GenBank/DDBJ whole genome shotgun (WGS) entry which is preliminary data.</text>
</comment>
<dbReference type="RefSeq" id="WP_162369307.1">
    <property type="nucleotide sequence ID" value="NZ_JAAEEH010000004.1"/>
</dbReference>
<dbReference type="EMBL" id="JAAEEH010000004">
    <property type="protein sequence ID" value="NDL66576.1"/>
    <property type="molecule type" value="Genomic_DNA"/>
</dbReference>